<dbReference type="PANTHER" id="PTHR36514">
    <property type="entry name" value="PROTEIN CBG00436"/>
    <property type="match status" value="1"/>
</dbReference>
<feature type="chain" id="PRO_5041379004" evidence="2">
    <location>
        <begin position="19"/>
        <end position="234"/>
    </location>
</feature>
<gene>
    <name evidence="3" type="ORF">CYNAS_LOCUS13202</name>
</gene>
<evidence type="ECO:0000313" key="4">
    <source>
        <dbReference type="Proteomes" id="UP001176961"/>
    </source>
</evidence>
<evidence type="ECO:0000256" key="1">
    <source>
        <dbReference type="SAM" id="MobiDB-lite"/>
    </source>
</evidence>
<dbReference type="AlphaFoldDB" id="A0AA36M6R1"/>
<reference evidence="3" key="1">
    <citation type="submission" date="2023-07" db="EMBL/GenBank/DDBJ databases">
        <authorList>
            <consortium name="CYATHOMIX"/>
        </authorList>
    </citation>
    <scope>NUCLEOTIDE SEQUENCE</scope>
    <source>
        <strain evidence="3">N/A</strain>
    </source>
</reference>
<sequence length="234" mass="25083">MRLLEWALLALCIHLAQSRFQTTAAETTAAETTTAEVTVVPYGDEPITPKPNYVDEPYAPKYGKSSGYGGGEQGSGSISQGGYSGNIKVEPSGYRHRRRRANEYGDESLTPPTPPPGDEDYAPAGEETPAPADQGYGPDLGPPVEPGGYRRKKRQSEYGDENVTPTTISSGDEYAPATEETSAPIDQGYAASEAPPVGPGGYRKKRQSEYGDENIKALSKLNQLLICWPASKLP</sequence>
<dbReference type="EMBL" id="CATQJL010000305">
    <property type="protein sequence ID" value="CAJ0601219.1"/>
    <property type="molecule type" value="Genomic_DNA"/>
</dbReference>
<keyword evidence="4" id="KW-1185">Reference proteome</keyword>
<dbReference type="Proteomes" id="UP001176961">
    <property type="component" value="Unassembled WGS sequence"/>
</dbReference>
<comment type="caution">
    <text evidence="3">The sequence shown here is derived from an EMBL/GenBank/DDBJ whole genome shotgun (WGS) entry which is preliminary data.</text>
</comment>
<feature type="region of interest" description="Disordered" evidence="1">
    <location>
        <begin position="40"/>
        <end position="210"/>
    </location>
</feature>
<accession>A0AA36M6R1</accession>
<keyword evidence="2" id="KW-0732">Signal</keyword>
<proteinExistence type="predicted"/>
<organism evidence="3 4">
    <name type="scientific">Cylicocyclus nassatus</name>
    <name type="common">Nematode worm</name>
    <dbReference type="NCBI Taxonomy" id="53992"/>
    <lineage>
        <taxon>Eukaryota</taxon>
        <taxon>Metazoa</taxon>
        <taxon>Ecdysozoa</taxon>
        <taxon>Nematoda</taxon>
        <taxon>Chromadorea</taxon>
        <taxon>Rhabditida</taxon>
        <taxon>Rhabditina</taxon>
        <taxon>Rhabditomorpha</taxon>
        <taxon>Strongyloidea</taxon>
        <taxon>Strongylidae</taxon>
        <taxon>Cylicocyclus</taxon>
    </lineage>
</organism>
<feature type="signal peptide" evidence="2">
    <location>
        <begin position="1"/>
        <end position="18"/>
    </location>
</feature>
<name>A0AA36M6R1_CYLNA</name>
<dbReference type="PANTHER" id="PTHR36514:SF3">
    <property type="entry name" value="ASCARIS SUUM EPICUTICLIN PROTEIN RELATED"/>
    <property type="match status" value="1"/>
</dbReference>
<evidence type="ECO:0000256" key="2">
    <source>
        <dbReference type="SAM" id="SignalP"/>
    </source>
</evidence>
<protein>
    <submittedName>
        <fullName evidence="3">Uncharacterized protein</fullName>
    </submittedName>
</protein>
<evidence type="ECO:0000313" key="3">
    <source>
        <dbReference type="EMBL" id="CAJ0601219.1"/>
    </source>
</evidence>